<dbReference type="Gene3D" id="3.90.320.10">
    <property type="match status" value="1"/>
</dbReference>
<dbReference type="PROSITE" id="PS51198">
    <property type="entry name" value="UVRD_HELICASE_ATP_BIND"/>
    <property type="match status" value="1"/>
</dbReference>
<dbReference type="PROSITE" id="PS51217">
    <property type="entry name" value="UVRD_HELICASE_CTER"/>
    <property type="match status" value="1"/>
</dbReference>
<dbReference type="InterPro" id="IPR011335">
    <property type="entry name" value="Restrct_endonuc-II-like"/>
</dbReference>
<evidence type="ECO:0000256" key="12">
    <source>
        <dbReference type="ARBA" id="ARBA00034808"/>
    </source>
</evidence>
<dbReference type="eggNOG" id="COG1074">
    <property type="taxonomic scope" value="Bacteria"/>
</dbReference>
<evidence type="ECO:0000256" key="3">
    <source>
        <dbReference type="ARBA" id="ARBA00022763"/>
    </source>
</evidence>
<dbReference type="GO" id="GO:0005829">
    <property type="term" value="C:cytosol"/>
    <property type="evidence" value="ECO:0007669"/>
    <property type="project" value="TreeGrafter"/>
</dbReference>
<dbReference type="SUPFAM" id="SSF52980">
    <property type="entry name" value="Restriction endonuclease-like"/>
    <property type="match status" value="1"/>
</dbReference>
<dbReference type="InterPro" id="IPR011604">
    <property type="entry name" value="PDDEXK-like_dom_sf"/>
</dbReference>
<dbReference type="Pfam" id="PF13361">
    <property type="entry name" value="UvrD_C"/>
    <property type="match status" value="1"/>
</dbReference>
<dbReference type="InterPro" id="IPR000212">
    <property type="entry name" value="DNA_helicase_UvrD/REP"/>
</dbReference>
<feature type="domain" description="UvrD-like helicase C-terminal" evidence="17">
    <location>
        <begin position="533"/>
        <end position="844"/>
    </location>
</feature>
<dbReference type="Gene3D" id="1.10.486.10">
    <property type="entry name" value="PCRA, domain 4"/>
    <property type="match status" value="1"/>
</dbReference>
<name>F2NUL2_TRES6</name>
<feature type="binding site" evidence="15">
    <location>
        <begin position="40"/>
        <end position="47"/>
    </location>
    <ligand>
        <name>ATP</name>
        <dbReference type="ChEBI" id="CHEBI:30616"/>
    </ligand>
</feature>
<dbReference type="Pfam" id="PF00580">
    <property type="entry name" value="UvrD-helicase"/>
    <property type="match status" value="1"/>
</dbReference>
<reference evidence="19" key="2">
    <citation type="submission" date="2011-04" db="EMBL/GenBank/DDBJ databases">
        <title>The complete genome of chromosome of Treponema succinifaciens DSM 2489.</title>
        <authorList>
            <person name="Lucas S."/>
            <person name="Copeland A."/>
            <person name="Lapidus A."/>
            <person name="Bruce D."/>
            <person name="Goodwin L."/>
            <person name="Pitluck S."/>
            <person name="Peters L."/>
            <person name="Kyrpides N."/>
            <person name="Mavromatis K."/>
            <person name="Ivanova N."/>
            <person name="Ovchinnikova G."/>
            <person name="Teshima H."/>
            <person name="Detter J.C."/>
            <person name="Tapia R."/>
            <person name="Han C."/>
            <person name="Land M."/>
            <person name="Hauser L."/>
            <person name="Markowitz V."/>
            <person name="Cheng J.-F."/>
            <person name="Hugenholtz P."/>
            <person name="Woyke T."/>
            <person name="Wu D."/>
            <person name="Gronow S."/>
            <person name="Wellnitz S."/>
            <person name="Brambilla E."/>
            <person name="Klenk H.-P."/>
            <person name="Eisen J.A."/>
        </authorList>
    </citation>
    <scope>NUCLEOTIDE SEQUENCE [LARGE SCALE GENOMIC DNA]</scope>
    <source>
        <strain evidence="19">ATCC 33096 / DSM 2489 / 6091</strain>
    </source>
</reference>
<keyword evidence="8" id="KW-0238">DNA-binding</keyword>
<evidence type="ECO:0000256" key="1">
    <source>
        <dbReference type="ARBA" id="ARBA00022722"/>
    </source>
</evidence>
<evidence type="ECO:0000256" key="6">
    <source>
        <dbReference type="ARBA" id="ARBA00022839"/>
    </source>
</evidence>
<dbReference type="GeneID" id="302997834"/>
<keyword evidence="2 15" id="KW-0547">Nucleotide-binding</keyword>
<dbReference type="Proteomes" id="UP000006852">
    <property type="component" value="Chromosome"/>
</dbReference>
<dbReference type="EC" id="5.6.2.4" evidence="12"/>
<reference evidence="18 19" key="1">
    <citation type="journal article" date="2011" name="Stand. Genomic Sci.">
        <title>Complete genome sequence of Treponema succinifaciens type strain (6091).</title>
        <authorList>
            <person name="Han C."/>
            <person name="Gronow S."/>
            <person name="Teshima H."/>
            <person name="Lapidus A."/>
            <person name="Nolan M."/>
            <person name="Lucas S."/>
            <person name="Hammon N."/>
            <person name="Deshpande S."/>
            <person name="Cheng J.F."/>
            <person name="Zeytun A."/>
            <person name="Tapia R."/>
            <person name="Goodwin L."/>
            <person name="Pitluck S."/>
            <person name="Liolios K."/>
            <person name="Pagani I."/>
            <person name="Ivanova N."/>
            <person name="Mavromatis K."/>
            <person name="Mikhailova N."/>
            <person name="Huntemann M."/>
            <person name="Pati A."/>
            <person name="Chen A."/>
            <person name="Palaniappan K."/>
            <person name="Land M."/>
            <person name="Hauser L."/>
            <person name="Brambilla E.M."/>
            <person name="Rohde M."/>
            <person name="Goker M."/>
            <person name="Woyke T."/>
            <person name="Bristow J."/>
            <person name="Eisen J.A."/>
            <person name="Markowitz V."/>
            <person name="Hugenholtz P."/>
            <person name="Kyrpides N.C."/>
            <person name="Klenk H.P."/>
            <person name="Detter J.C."/>
        </authorList>
    </citation>
    <scope>NUCLEOTIDE SEQUENCE [LARGE SCALE GENOMIC DNA]</scope>
    <source>
        <strain evidence="19">ATCC 33096 / DSM 2489 / 6091</strain>
    </source>
</reference>
<dbReference type="KEGG" id="tsu:Tresu_0634"/>
<dbReference type="InterPro" id="IPR014016">
    <property type="entry name" value="UvrD-like_ATP-bd"/>
</dbReference>
<evidence type="ECO:0000256" key="8">
    <source>
        <dbReference type="ARBA" id="ARBA00023125"/>
    </source>
</evidence>
<keyword evidence="19" id="KW-1185">Reference proteome</keyword>
<dbReference type="GO" id="GO:0005524">
    <property type="term" value="F:ATP binding"/>
    <property type="evidence" value="ECO:0007669"/>
    <property type="project" value="UniProtKB-UniRule"/>
</dbReference>
<dbReference type="STRING" id="869209.Tresu_0634"/>
<proteinExistence type="predicted"/>
<keyword evidence="1" id="KW-0540">Nuclease</keyword>
<sequence length="1265" mass="144887">MSVDYDFLTEPLTENPDNSKSPDIFQIKAITKKDNAVVSAGAGSGKTDVLALRYAFLLMTDENIHIKNILALTFTKEAASEIYDRIYKKLNSFVKFLDNDKYPKQVKLAKRALDEFADAKIQTLDAYSGSLVRIAASRYGIRPDFTTGSSSCDRAVEDAALPFVLKHRTEECFNVYSMPGKIEDFAAGYFASPVLECTSVATRKNFFSDNFQIQKAQIIEEWNSFFAENENSIKSQFENIKSLLNEADEKNAFTSELKELVEKNDFTENGNNFSFDYLNEENANSFSAAAQVFYSGINSVCSISMNKGGNKEPVKEIKETIKRIRETIPVVVSVVNFIKNFSAQKRMFELLDEFLEEVNNTKRISGNLSFKDVGDLALRILIEQPDIRKQQKNLIKKIMIDEFQDNNKKNKELLFLISENDGKELLIENKTEAEFFAELENNISAEKLFFVGDEKQSIYKFRGADVSVFNQLKKSLKDNSGSQENVNLNMTNNYRSSVPLLYSFNLMFGNCNDSHPLNETEIPSLFYSEENGIENLKSYEAEYKHNALKKNELPCSVDASNVPVHLCLLNTGENEDGNNFADFVNYGKCLSENETEAYFIARKIYELSKIDSNFNNYAILDNSRSGRFYLQRYLSLFNIPYTVDRQTNVFSEGIVNDFYSFLRFCVYPSDSNAFAAFLASPFAGISIQGIQNILSASVKKTKNSEIIFSAFEENDEISLSDSDMKKYLAAKKFYEELRDNILSQSLTKSLELLWYKTGYYFETILNRNLTLYAEQFDLLYETARQAENEGKSISWFVDQLGIAKKKEISSYMNDESVELELKEISYPIEKPDAVKIMTIHQSKGLQFKHVFVIGIWGNPKTQITGTFFFDEDGFDEKIATGVSLCALDEGGNYFSVRQKEDSALRELAEQKRKIYVAITRAEEDVHLVGSFSRSKELKKFDESDNAEKRYDGSISLMHKLCRFYYQKELYTDNDFSFESYCNEPVFNKNGAPFDFIKINPVSTKVRADEKTNLDELRQKKIKLFSAFYDKIPFEKDNDFPHEFSDKTQTPSGLEKLPPKTTVKVDGAFKINEEYSSIDSILKSATDISEDNEEDSAYAEFNYADFGKFAHSYLECLVSTGNILNAENFIDRIVSKKLSENQKAKEILLKAIVSMCECFEKTYLGKKVADAKKSNRLCKTENKFKFLMDDTIFTGSMDLIFQDSDQKLFIVDYKTDRAVKPELYIEQLSCYRKAASEIFHVDTKDIETFLYYLRYDKEIDISAYTL</sequence>
<dbReference type="InterPro" id="IPR027417">
    <property type="entry name" value="P-loop_NTPase"/>
</dbReference>
<dbReference type="GO" id="GO:0003677">
    <property type="term" value="F:DNA binding"/>
    <property type="evidence" value="ECO:0007669"/>
    <property type="project" value="UniProtKB-KW"/>
</dbReference>
<dbReference type="PANTHER" id="PTHR11070">
    <property type="entry name" value="UVRD / RECB / PCRA DNA HELICASE FAMILY MEMBER"/>
    <property type="match status" value="1"/>
</dbReference>
<comment type="catalytic activity">
    <reaction evidence="14">
        <text>ATP + H2O = ADP + phosphate + H(+)</text>
        <dbReference type="Rhea" id="RHEA:13065"/>
        <dbReference type="ChEBI" id="CHEBI:15377"/>
        <dbReference type="ChEBI" id="CHEBI:15378"/>
        <dbReference type="ChEBI" id="CHEBI:30616"/>
        <dbReference type="ChEBI" id="CHEBI:43474"/>
        <dbReference type="ChEBI" id="CHEBI:456216"/>
        <dbReference type="EC" id="5.6.2.4"/>
    </reaction>
</comment>
<keyword evidence="5 15" id="KW-0347">Helicase</keyword>
<keyword evidence="6" id="KW-0269">Exonuclease</keyword>
<evidence type="ECO:0000259" key="17">
    <source>
        <dbReference type="PROSITE" id="PS51217"/>
    </source>
</evidence>
<dbReference type="GO" id="GO:0000725">
    <property type="term" value="P:recombinational repair"/>
    <property type="evidence" value="ECO:0007669"/>
    <property type="project" value="TreeGrafter"/>
</dbReference>
<gene>
    <name evidence="18" type="ordered locus">Tresu_0634</name>
</gene>
<evidence type="ECO:0000313" key="19">
    <source>
        <dbReference type="Proteomes" id="UP000006852"/>
    </source>
</evidence>
<dbReference type="InterPro" id="IPR014017">
    <property type="entry name" value="DNA_helicase_UvrD-like_C"/>
</dbReference>
<evidence type="ECO:0000256" key="5">
    <source>
        <dbReference type="ARBA" id="ARBA00022806"/>
    </source>
</evidence>
<evidence type="ECO:0000256" key="2">
    <source>
        <dbReference type="ARBA" id="ARBA00022741"/>
    </source>
</evidence>
<evidence type="ECO:0000256" key="7">
    <source>
        <dbReference type="ARBA" id="ARBA00022840"/>
    </source>
</evidence>
<dbReference type="GO" id="GO:0004527">
    <property type="term" value="F:exonuclease activity"/>
    <property type="evidence" value="ECO:0007669"/>
    <property type="project" value="UniProtKB-KW"/>
</dbReference>
<dbReference type="Pfam" id="PF12705">
    <property type="entry name" value="PDDEXK_1"/>
    <property type="match status" value="1"/>
</dbReference>
<dbReference type="RefSeq" id="WP_013700882.1">
    <property type="nucleotide sequence ID" value="NC_015385.1"/>
</dbReference>
<evidence type="ECO:0000256" key="14">
    <source>
        <dbReference type="ARBA" id="ARBA00048988"/>
    </source>
</evidence>
<keyword evidence="10" id="KW-0413">Isomerase</keyword>
<keyword evidence="4 15" id="KW-0378">Hydrolase</keyword>
<feature type="domain" description="UvrD-like helicase ATP-binding" evidence="16">
    <location>
        <begin position="19"/>
        <end position="497"/>
    </location>
</feature>
<dbReference type="GO" id="GO:0043138">
    <property type="term" value="F:3'-5' DNA helicase activity"/>
    <property type="evidence" value="ECO:0007669"/>
    <property type="project" value="UniProtKB-EC"/>
</dbReference>
<evidence type="ECO:0000259" key="16">
    <source>
        <dbReference type="PROSITE" id="PS51198"/>
    </source>
</evidence>
<dbReference type="Gene3D" id="3.40.50.300">
    <property type="entry name" value="P-loop containing nucleotide triphosphate hydrolases"/>
    <property type="match status" value="4"/>
</dbReference>
<dbReference type="SUPFAM" id="SSF52540">
    <property type="entry name" value="P-loop containing nucleoside triphosphate hydrolases"/>
    <property type="match status" value="1"/>
</dbReference>
<comment type="catalytic activity">
    <reaction evidence="11">
        <text>Couples ATP hydrolysis with the unwinding of duplex DNA by translocating in the 3'-5' direction.</text>
        <dbReference type="EC" id="5.6.2.4"/>
    </reaction>
</comment>
<keyword evidence="3" id="KW-0227">DNA damage</keyword>
<dbReference type="GO" id="GO:0033202">
    <property type="term" value="C:DNA helicase complex"/>
    <property type="evidence" value="ECO:0007669"/>
    <property type="project" value="TreeGrafter"/>
</dbReference>
<keyword evidence="9" id="KW-0234">DNA repair</keyword>
<evidence type="ECO:0000256" key="11">
    <source>
        <dbReference type="ARBA" id="ARBA00034617"/>
    </source>
</evidence>
<evidence type="ECO:0000313" key="18">
    <source>
        <dbReference type="EMBL" id="AEB13575.1"/>
    </source>
</evidence>
<dbReference type="AlphaFoldDB" id="F2NUL2"/>
<dbReference type="InterPro" id="IPR038726">
    <property type="entry name" value="PDDEXK_AddAB-type"/>
</dbReference>
<keyword evidence="7 15" id="KW-0067">ATP-binding</keyword>
<dbReference type="HOGENOM" id="CLU_001114_1_3_12"/>
<accession>F2NUL2</accession>
<evidence type="ECO:0000256" key="9">
    <source>
        <dbReference type="ARBA" id="ARBA00023204"/>
    </source>
</evidence>
<protein>
    <recommendedName>
        <fullName evidence="12">DNA 3'-5' helicase</fullName>
        <ecNumber evidence="12">5.6.2.4</ecNumber>
    </recommendedName>
    <alternativeName>
        <fullName evidence="13">DNA 3'-5' helicase II</fullName>
    </alternativeName>
</protein>
<evidence type="ECO:0000256" key="4">
    <source>
        <dbReference type="ARBA" id="ARBA00022801"/>
    </source>
</evidence>
<dbReference type="OrthoDB" id="9810135at2"/>
<evidence type="ECO:0000256" key="15">
    <source>
        <dbReference type="PROSITE-ProRule" id="PRU00560"/>
    </source>
</evidence>
<evidence type="ECO:0000256" key="13">
    <source>
        <dbReference type="ARBA" id="ARBA00034923"/>
    </source>
</evidence>
<dbReference type="EMBL" id="CP002631">
    <property type="protein sequence ID" value="AEB13575.1"/>
    <property type="molecule type" value="Genomic_DNA"/>
</dbReference>
<dbReference type="PANTHER" id="PTHR11070:SF2">
    <property type="entry name" value="ATP-DEPENDENT DNA HELICASE SRS2"/>
    <property type="match status" value="1"/>
</dbReference>
<evidence type="ECO:0000256" key="10">
    <source>
        <dbReference type="ARBA" id="ARBA00023235"/>
    </source>
</evidence>
<organism evidence="18 19">
    <name type="scientific">Treponema succinifaciens (strain ATCC 33096 / DSM 2489 / 6091)</name>
    <dbReference type="NCBI Taxonomy" id="869209"/>
    <lineage>
        <taxon>Bacteria</taxon>
        <taxon>Pseudomonadati</taxon>
        <taxon>Spirochaetota</taxon>
        <taxon>Spirochaetia</taxon>
        <taxon>Spirochaetales</taxon>
        <taxon>Treponemataceae</taxon>
        <taxon>Treponema</taxon>
    </lineage>
</organism>